<evidence type="ECO:0000256" key="6">
    <source>
        <dbReference type="ARBA" id="ARBA00022884"/>
    </source>
</evidence>
<dbReference type="GO" id="GO:0071013">
    <property type="term" value="C:catalytic step 2 spliceosome"/>
    <property type="evidence" value="ECO:0007669"/>
    <property type="project" value="TreeGrafter"/>
</dbReference>
<dbReference type="GO" id="GO:0071004">
    <property type="term" value="C:U2-type prespliceosome"/>
    <property type="evidence" value="ECO:0007669"/>
    <property type="project" value="TreeGrafter"/>
</dbReference>
<dbReference type="GO" id="GO:0070990">
    <property type="term" value="F:snRNP binding"/>
    <property type="evidence" value="ECO:0007669"/>
    <property type="project" value="TreeGrafter"/>
</dbReference>
<dbReference type="GO" id="GO:0000398">
    <property type="term" value="P:mRNA splicing, via spliceosome"/>
    <property type="evidence" value="ECO:0007669"/>
    <property type="project" value="TreeGrafter"/>
</dbReference>
<dbReference type="PANTHER" id="PTHR10701">
    <property type="entry name" value="SMALL NUCLEAR RIBONUCLEOPROTEIN-ASSOCIATED PROTEIN B AND N"/>
    <property type="match status" value="1"/>
</dbReference>
<organism evidence="12 13">
    <name type="scientific">Meloidogyne javanica</name>
    <name type="common">Root-knot nematode worm</name>
    <dbReference type="NCBI Taxonomy" id="6303"/>
    <lineage>
        <taxon>Eukaryota</taxon>
        <taxon>Metazoa</taxon>
        <taxon>Ecdysozoa</taxon>
        <taxon>Nematoda</taxon>
        <taxon>Chromadorea</taxon>
        <taxon>Rhabditida</taxon>
        <taxon>Tylenchina</taxon>
        <taxon>Tylenchomorpha</taxon>
        <taxon>Tylenchoidea</taxon>
        <taxon>Meloidogynidae</taxon>
        <taxon>Meloidogyninae</taxon>
        <taxon>Meloidogyne</taxon>
        <taxon>Meloidogyne incognita group</taxon>
    </lineage>
</organism>
<keyword evidence="5" id="KW-0507">mRNA processing</keyword>
<dbReference type="PANTHER" id="PTHR10701:SF0">
    <property type="entry name" value="SMALL NUCLEAR RIBONUCLEOPROTEIN-ASSOCIATED PROTEIN B"/>
    <property type="match status" value="1"/>
</dbReference>
<dbReference type="GO" id="GO:0005737">
    <property type="term" value="C:cytoplasm"/>
    <property type="evidence" value="ECO:0007669"/>
    <property type="project" value="UniProtKB-SubCell"/>
</dbReference>
<keyword evidence="12" id="KW-1185">Reference proteome</keyword>
<keyword evidence="4" id="KW-0963">Cytoplasm</keyword>
<dbReference type="AlphaFoldDB" id="A0A915M8V9"/>
<evidence type="ECO:0000259" key="11">
    <source>
        <dbReference type="SMART" id="SM00651"/>
    </source>
</evidence>
<comment type="similarity">
    <text evidence="3">Belongs to the snRNP SmB/SmN family.</text>
</comment>
<evidence type="ECO:0000256" key="2">
    <source>
        <dbReference type="ARBA" id="ARBA00004496"/>
    </source>
</evidence>
<dbReference type="InterPro" id="IPR001163">
    <property type="entry name" value="Sm_dom_euk/arc"/>
</dbReference>
<keyword evidence="8" id="KW-0539">Nucleus</keyword>
<feature type="domain" description="Sm" evidence="11">
    <location>
        <begin position="56"/>
        <end position="124"/>
    </location>
</feature>
<dbReference type="Gene3D" id="2.30.30.100">
    <property type="match status" value="1"/>
</dbReference>
<evidence type="ECO:0000256" key="5">
    <source>
        <dbReference type="ARBA" id="ARBA00022664"/>
    </source>
</evidence>
<reference evidence="13" key="1">
    <citation type="submission" date="2022-11" db="UniProtKB">
        <authorList>
            <consortium name="WormBaseParasite"/>
        </authorList>
    </citation>
    <scope>IDENTIFICATION</scope>
</reference>
<dbReference type="GO" id="GO:0005682">
    <property type="term" value="C:U5 snRNP"/>
    <property type="evidence" value="ECO:0007669"/>
    <property type="project" value="TreeGrafter"/>
</dbReference>
<proteinExistence type="inferred from homology"/>
<dbReference type="SUPFAM" id="SSF50182">
    <property type="entry name" value="Sm-like ribonucleoproteins"/>
    <property type="match status" value="1"/>
</dbReference>
<protein>
    <recommendedName>
        <fullName evidence="10">Sm protein B</fullName>
    </recommendedName>
</protein>
<dbReference type="GO" id="GO:0005685">
    <property type="term" value="C:U1 snRNP"/>
    <property type="evidence" value="ECO:0007669"/>
    <property type="project" value="TreeGrafter"/>
</dbReference>
<keyword evidence="6" id="KW-0694">RNA-binding</keyword>
<dbReference type="GO" id="GO:0005687">
    <property type="term" value="C:U4 snRNP"/>
    <property type="evidence" value="ECO:0007669"/>
    <property type="project" value="TreeGrafter"/>
</dbReference>
<dbReference type="GO" id="GO:0003723">
    <property type="term" value="F:RNA binding"/>
    <property type="evidence" value="ECO:0007669"/>
    <property type="project" value="UniProtKB-KW"/>
</dbReference>
<evidence type="ECO:0000313" key="13">
    <source>
        <dbReference type="WBParaSite" id="scaffold34786_cov228.g21733"/>
    </source>
</evidence>
<evidence type="ECO:0000256" key="9">
    <source>
        <dbReference type="ARBA" id="ARBA00023274"/>
    </source>
</evidence>
<accession>A0A915M8V9</accession>
<evidence type="ECO:0000256" key="10">
    <source>
        <dbReference type="ARBA" id="ARBA00041355"/>
    </source>
</evidence>
<dbReference type="InterPro" id="IPR050914">
    <property type="entry name" value="snRNP_SmB/NAA38-like"/>
</dbReference>
<evidence type="ECO:0000256" key="7">
    <source>
        <dbReference type="ARBA" id="ARBA00023187"/>
    </source>
</evidence>
<evidence type="ECO:0000256" key="8">
    <source>
        <dbReference type="ARBA" id="ARBA00023242"/>
    </source>
</evidence>
<dbReference type="Pfam" id="PF01423">
    <property type="entry name" value="LSM"/>
    <property type="match status" value="1"/>
</dbReference>
<dbReference type="GO" id="GO:0046540">
    <property type="term" value="C:U4/U6 x U5 tri-snRNP complex"/>
    <property type="evidence" value="ECO:0007669"/>
    <property type="project" value="TreeGrafter"/>
</dbReference>
<evidence type="ECO:0000256" key="1">
    <source>
        <dbReference type="ARBA" id="ARBA00004123"/>
    </source>
</evidence>
<evidence type="ECO:0000256" key="4">
    <source>
        <dbReference type="ARBA" id="ARBA00022490"/>
    </source>
</evidence>
<name>A0A915M8V9_MELJA</name>
<dbReference type="SMART" id="SM00651">
    <property type="entry name" value="Sm"/>
    <property type="match status" value="1"/>
</dbReference>
<dbReference type="GO" id="GO:0005686">
    <property type="term" value="C:U2 snRNP"/>
    <property type="evidence" value="ECO:0007669"/>
    <property type="project" value="TreeGrafter"/>
</dbReference>
<comment type="subcellular location">
    <subcellularLocation>
        <location evidence="2">Cytoplasm</location>
    </subcellularLocation>
    <subcellularLocation>
        <location evidence="1">Nucleus</location>
    </subcellularLocation>
</comment>
<keyword evidence="7" id="KW-0508">mRNA splicing</keyword>
<dbReference type="WBParaSite" id="scaffold34786_cov228.g21733">
    <property type="protein sequence ID" value="scaffold34786_cov228.g21733"/>
    <property type="gene ID" value="scaffold34786_cov228.g21733"/>
</dbReference>
<dbReference type="Proteomes" id="UP000887561">
    <property type="component" value="Unplaced"/>
</dbReference>
<sequence>MISYMIENLLHKSLDCLGSIVRRSQDPKNVEEGKILNFLLILLFGIADTAQNRQDDDLKEQQDDAAHQLQDETFDKHMNVILSDCEELRRVRTKTGGKKPVNEEEKRILGLVLLRGDKIISISVEGPPARDDSGVQMPRAGGLGGAGQAKSAGRGVPPMGGGMIPPGPGMPSVPHGLQGAVRGIGGPGMGAMQPGYNMMDGPPRF</sequence>
<keyword evidence="9" id="KW-0687">Ribonucleoprotein</keyword>
<dbReference type="InterPro" id="IPR010920">
    <property type="entry name" value="LSM_dom_sf"/>
</dbReference>
<evidence type="ECO:0000256" key="3">
    <source>
        <dbReference type="ARBA" id="ARBA00009123"/>
    </source>
</evidence>
<evidence type="ECO:0000313" key="12">
    <source>
        <dbReference type="Proteomes" id="UP000887561"/>
    </source>
</evidence>